<accession>A0A4R2IH57</accession>
<dbReference type="EMBL" id="SLWQ01000001">
    <property type="protein sequence ID" value="TCO43068.1"/>
    <property type="molecule type" value="Genomic_DNA"/>
</dbReference>
<sequence>MPARASPRRPRWARMFVPLTVRRLEKLMRTKALFVACCMVSLPAAAADWLQWGYDPAHSGNNPDEATITSSNVAQLTRRFDVTMNAQTNAAPVLARTVATPGGTRDLLFVTAQSGRTTAYDAADGAVVWSMTTSGTSPTESSPAIDPDRTFVYAYGVDGMVHKYGIGDGVEVTTGGWPQVATLKPSVEKGASAIAFALTRGTTWLYVVNDGYIGDGGDYQGHVTAIDLASSSQNVFNTLCSDVAIHMILNGQNGINDCSSRRNGIWGRSGATYDAGTDRIYITTGNGPFNAHTGGKNWGDSVLALNPDGTGAGGGMPLDSYTPTDFQQLEQNDVDLGSASLTILRPPAGSTVQHLAVQTGKDSRLHLIDLDDMSGTGAPGGVGGAIDVIDVPISQFWMKTQTTSWIAPDGANWVFVGNGSGLSGLKVTLNATTSKPYLQPTWQTNANATSAIVANDVLYHIGSCSGGTCLFARNPLTGAVLWTSATIGSVKWQSPIVVNGAVYVASNTRLQRFDLGSAPATHVVTPASGAHGRIVPGTAQIVDQNATAPFTLVPDVGYAISSASGCSGELEGNVYRTGPVNADCTVQATFAIVHTVTPQAGAHGQIAPSTPQGVADGATTSFIVTPDAHYMIDAVTGCGGALAGNIYTTGAITADCTVSATFAPITHVVSLDANAGGSVSPAGDQIVVDGATVAFTITPDANMGFTASGCGGALDGPVFTTAPVTAACTVTVIFTADDRIFTDGFESP</sequence>
<dbReference type="Pfam" id="PF13360">
    <property type="entry name" value="PQQ_2"/>
    <property type="match status" value="1"/>
</dbReference>
<name>A0A4R2IH57_9GAMM</name>
<dbReference type="AlphaFoldDB" id="A0A4R2IH57"/>
<dbReference type="Gene3D" id="2.40.128.630">
    <property type="match status" value="1"/>
</dbReference>
<evidence type="ECO:0000313" key="4">
    <source>
        <dbReference type="Proteomes" id="UP000294862"/>
    </source>
</evidence>
<feature type="domain" description="Pyrrolo-quinoline quinone repeat" evidence="2">
    <location>
        <begin position="98"/>
        <end position="183"/>
    </location>
</feature>
<gene>
    <name evidence="3" type="ORF">EV148_101487</name>
</gene>
<comment type="caution">
    <text evidence="3">The sequence shown here is derived from an EMBL/GenBank/DDBJ whole genome shotgun (WGS) entry which is preliminary data.</text>
</comment>
<organism evidence="3 4">
    <name type="scientific">Dokdonella fugitiva</name>
    <dbReference type="NCBI Taxonomy" id="328517"/>
    <lineage>
        <taxon>Bacteria</taxon>
        <taxon>Pseudomonadati</taxon>
        <taxon>Pseudomonadota</taxon>
        <taxon>Gammaproteobacteria</taxon>
        <taxon>Lysobacterales</taxon>
        <taxon>Rhodanobacteraceae</taxon>
        <taxon>Dokdonella</taxon>
    </lineage>
</organism>
<feature type="signal peptide" evidence="1">
    <location>
        <begin position="1"/>
        <end position="46"/>
    </location>
</feature>
<dbReference type="SUPFAM" id="SSF50998">
    <property type="entry name" value="Quinoprotein alcohol dehydrogenase-like"/>
    <property type="match status" value="1"/>
</dbReference>
<dbReference type="Proteomes" id="UP000294862">
    <property type="component" value="Unassembled WGS sequence"/>
</dbReference>
<keyword evidence="4" id="KW-1185">Reference proteome</keyword>
<dbReference type="InterPro" id="IPR011047">
    <property type="entry name" value="Quinoprotein_ADH-like_sf"/>
</dbReference>
<evidence type="ECO:0000256" key="1">
    <source>
        <dbReference type="SAM" id="SignalP"/>
    </source>
</evidence>
<evidence type="ECO:0000313" key="3">
    <source>
        <dbReference type="EMBL" id="TCO43068.1"/>
    </source>
</evidence>
<dbReference type="Gene3D" id="2.40.10.480">
    <property type="match status" value="1"/>
</dbReference>
<reference evidence="3 4" key="1">
    <citation type="journal article" date="2015" name="Stand. Genomic Sci.">
        <title>Genomic Encyclopedia of Bacterial and Archaeal Type Strains, Phase III: the genomes of soil and plant-associated and newly described type strains.</title>
        <authorList>
            <person name="Whitman W.B."/>
            <person name="Woyke T."/>
            <person name="Klenk H.P."/>
            <person name="Zhou Y."/>
            <person name="Lilburn T.G."/>
            <person name="Beck B.J."/>
            <person name="De Vos P."/>
            <person name="Vandamme P."/>
            <person name="Eisen J.A."/>
            <person name="Garrity G."/>
            <person name="Hugenholtz P."/>
            <person name="Kyrpides N.C."/>
        </authorList>
    </citation>
    <scope>NUCLEOTIDE SEQUENCE [LARGE SCALE GENOMIC DNA]</scope>
    <source>
        <strain evidence="3 4">A3</strain>
    </source>
</reference>
<protein>
    <submittedName>
        <fullName evidence="3">Putative pyrroloquinoline-quinone binding quinoprotein</fullName>
    </submittedName>
</protein>
<feature type="chain" id="PRO_5020714858" evidence="1">
    <location>
        <begin position="47"/>
        <end position="748"/>
    </location>
</feature>
<keyword evidence="1" id="KW-0732">Signal</keyword>
<dbReference type="InterPro" id="IPR002372">
    <property type="entry name" value="PQQ_rpt_dom"/>
</dbReference>
<proteinExistence type="predicted"/>
<evidence type="ECO:0000259" key="2">
    <source>
        <dbReference type="Pfam" id="PF13360"/>
    </source>
</evidence>